<protein>
    <submittedName>
        <fullName evidence="1">Uncharacterized protein</fullName>
    </submittedName>
</protein>
<dbReference type="RefSeq" id="WP_039753144.1">
    <property type="nucleotide sequence ID" value="NZ_JTCM02000181.1"/>
</dbReference>
<name>A0A846HLC5_9CYAN</name>
<sequence length="77" mass="9045">MTELLWLAPFALRQIQKSKTYFRQNLSAKIFTKRYFRATDDNFDEVVEEDKPIIPQTQELATKNGLNLEPGWKVEIA</sequence>
<dbReference type="Proteomes" id="UP000031549">
    <property type="component" value="Unassembled WGS sequence"/>
</dbReference>
<accession>A0A846HLC5</accession>
<proteinExistence type="predicted"/>
<reference evidence="1 2" key="1">
    <citation type="journal article" date="2015" name="Genome Announc.">
        <title>Draft Genome Sequence of Cyanobacterium Hassallia byssoidea Strain VB512170, Isolated from Monuments in India.</title>
        <authorList>
            <person name="Singh D."/>
            <person name="Chandrababunaidu M.M."/>
            <person name="Panda A."/>
            <person name="Sen D."/>
            <person name="Bhattacharyya S."/>
            <person name="Adhikary S.P."/>
            <person name="Tripathy S."/>
        </authorList>
    </citation>
    <scope>NUCLEOTIDE SEQUENCE [LARGE SCALE GENOMIC DNA]</scope>
    <source>
        <strain evidence="1 2">VB512170</strain>
    </source>
</reference>
<keyword evidence="2" id="KW-1185">Reference proteome</keyword>
<dbReference type="EMBL" id="JTCM02000181">
    <property type="protein sequence ID" value="NEU77348.1"/>
    <property type="molecule type" value="Genomic_DNA"/>
</dbReference>
<evidence type="ECO:0000313" key="1">
    <source>
        <dbReference type="EMBL" id="NEU77348.1"/>
    </source>
</evidence>
<organism evidence="1 2">
    <name type="scientific">Hassallia byssoidea VB512170</name>
    <dbReference type="NCBI Taxonomy" id="1304833"/>
    <lineage>
        <taxon>Bacteria</taxon>
        <taxon>Bacillati</taxon>
        <taxon>Cyanobacteriota</taxon>
        <taxon>Cyanophyceae</taxon>
        <taxon>Nostocales</taxon>
        <taxon>Tolypothrichaceae</taxon>
        <taxon>Hassallia</taxon>
    </lineage>
</organism>
<evidence type="ECO:0000313" key="2">
    <source>
        <dbReference type="Proteomes" id="UP000031549"/>
    </source>
</evidence>
<dbReference type="AlphaFoldDB" id="A0A846HLC5"/>
<comment type="caution">
    <text evidence="1">The sequence shown here is derived from an EMBL/GenBank/DDBJ whole genome shotgun (WGS) entry which is preliminary data.</text>
</comment>
<gene>
    <name evidence="1" type="ORF">PI95_033945</name>
</gene>